<feature type="compositionally biased region" description="Basic and acidic residues" evidence="1">
    <location>
        <begin position="7"/>
        <end position="21"/>
    </location>
</feature>
<sequence length="72" mass="8187">MVQPLGVDRRHEDAENTRRRLHRDPFAKIYKNDTSAFKKRTKTQKSGRPRVTCATLMEPLALVGSHGGVERA</sequence>
<feature type="region of interest" description="Disordered" evidence="1">
    <location>
        <begin position="1"/>
        <end position="21"/>
    </location>
</feature>
<comment type="caution">
    <text evidence="2">The sequence shown here is derived from an EMBL/GenBank/DDBJ whole genome shotgun (WGS) entry which is preliminary data.</text>
</comment>
<dbReference type="EMBL" id="JAHLEM010000070">
    <property type="protein sequence ID" value="MBU3864159.1"/>
    <property type="molecule type" value="Genomic_DNA"/>
</dbReference>
<organism evidence="2 3">
    <name type="scientific">Streptomyces niphimycinicus</name>
    <dbReference type="NCBI Taxonomy" id="2842201"/>
    <lineage>
        <taxon>Bacteria</taxon>
        <taxon>Bacillati</taxon>
        <taxon>Actinomycetota</taxon>
        <taxon>Actinomycetes</taxon>
        <taxon>Kitasatosporales</taxon>
        <taxon>Streptomycetaceae</taxon>
        <taxon>Streptomyces</taxon>
    </lineage>
</organism>
<dbReference type="RefSeq" id="WP_216341177.1">
    <property type="nucleotide sequence ID" value="NZ_JAHLEM010000070.1"/>
</dbReference>
<accession>A0ABS6CB76</accession>
<gene>
    <name evidence="2" type="ORF">KN815_08735</name>
</gene>
<evidence type="ECO:0000313" key="2">
    <source>
        <dbReference type="EMBL" id="MBU3864159.1"/>
    </source>
</evidence>
<proteinExistence type="predicted"/>
<name>A0ABS6CB76_9ACTN</name>
<dbReference type="Proteomes" id="UP000720508">
    <property type="component" value="Unassembled WGS sequence"/>
</dbReference>
<protein>
    <submittedName>
        <fullName evidence="2">Uncharacterized protein</fullName>
    </submittedName>
</protein>
<reference evidence="2 3" key="1">
    <citation type="submission" date="2021-06" db="EMBL/GenBank/DDBJ databases">
        <authorList>
            <person name="Pan X."/>
        </authorList>
    </citation>
    <scope>NUCLEOTIDE SEQUENCE [LARGE SCALE GENOMIC DNA]</scope>
    <source>
        <strain evidence="2 3">4503</strain>
    </source>
</reference>
<evidence type="ECO:0000313" key="3">
    <source>
        <dbReference type="Proteomes" id="UP000720508"/>
    </source>
</evidence>
<keyword evidence="3" id="KW-1185">Reference proteome</keyword>
<evidence type="ECO:0000256" key="1">
    <source>
        <dbReference type="SAM" id="MobiDB-lite"/>
    </source>
</evidence>